<keyword evidence="2" id="KW-0472">Membrane</keyword>
<gene>
    <name evidence="3" type="ORF">MCOR_33851</name>
</gene>
<feature type="transmembrane region" description="Helical" evidence="2">
    <location>
        <begin position="115"/>
        <end position="134"/>
    </location>
</feature>
<sequence>MEKRFPAIFGIITLVLLCAGAFSPGWFAFDTAKVGASIIGERHYTSDGIEVHMGLFYFVAVGEDFRKVAGYGDLIGSSVLTIGLLEYQLEVILGILLCFISVILTFTYKKEGSNGVLVAIFIMYIIAGISTFLAVGRWLKGVMSISTYYSIPMIVPYSLILSGLGAIFCGILMINVSRMHCKQNAARQAQTGQVATAVYGGPPPYEQGPTPYGQHQEKHSIVKNYEYTMSEWSNNTYTILGIQIDTSTPKKSLDGTPPTSNADPGPTQPRADESINDRK</sequence>
<evidence type="ECO:0000313" key="4">
    <source>
        <dbReference type="Proteomes" id="UP000507470"/>
    </source>
</evidence>
<protein>
    <submittedName>
        <fullName evidence="3">Uncharacterized protein</fullName>
    </submittedName>
</protein>
<keyword evidence="4" id="KW-1185">Reference proteome</keyword>
<evidence type="ECO:0000256" key="1">
    <source>
        <dbReference type="SAM" id="MobiDB-lite"/>
    </source>
</evidence>
<keyword evidence="2" id="KW-0812">Transmembrane</keyword>
<reference evidence="3 4" key="1">
    <citation type="submission" date="2020-06" db="EMBL/GenBank/DDBJ databases">
        <authorList>
            <person name="Li R."/>
            <person name="Bekaert M."/>
        </authorList>
    </citation>
    <scope>NUCLEOTIDE SEQUENCE [LARGE SCALE GENOMIC DNA]</scope>
    <source>
        <strain evidence="4">wild</strain>
    </source>
</reference>
<dbReference type="OrthoDB" id="6130731at2759"/>
<feature type="transmembrane region" description="Helical" evidence="2">
    <location>
        <begin position="154"/>
        <end position="174"/>
    </location>
</feature>
<feature type="transmembrane region" description="Helical" evidence="2">
    <location>
        <begin position="7"/>
        <end position="29"/>
    </location>
</feature>
<feature type="transmembrane region" description="Helical" evidence="2">
    <location>
        <begin position="87"/>
        <end position="108"/>
    </location>
</feature>
<dbReference type="AlphaFoldDB" id="A0A6J8CUV2"/>
<dbReference type="Proteomes" id="UP000507470">
    <property type="component" value="Unassembled WGS sequence"/>
</dbReference>
<organism evidence="3 4">
    <name type="scientific">Mytilus coruscus</name>
    <name type="common">Sea mussel</name>
    <dbReference type="NCBI Taxonomy" id="42192"/>
    <lineage>
        <taxon>Eukaryota</taxon>
        <taxon>Metazoa</taxon>
        <taxon>Spiralia</taxon>
        <taxon>Lophotrochozoa</taxon>
        <taxon>Mollusca</taxon>
        <taxon>Bivalvia</taxon>
        <taxon>Autobranchia</taxon>
        <taxon>Pteriomorphia</taxon>
        <taxon>Mytilida</taxon>
        <taxon>Mytiloidea</taxon>
        <taxon>Mytilidae</taxon>
        <taxon>Mytilinae</taxon>
        <taxon>Mytilus</taxon>
    </lineage>
</organism>
<evidence type="ECO:0000256" key="2">
    <source>
        <dbReference type="SAM" id="Phobius"/>
    </source>
</evidence>
<accession>A0A6J8CUV2</accession>
<feature type="compositionally biased region" description="Basic and acidic residues" evidence="1">
    <location>
        <begin position="270"/>
        <end position="279"/>
    </location>
</feature>
<feature type="region of interest" description="Disordered" evidence="1">
    <location>
        <begin position="247"/>
        <end position="279"/>
    </location>
</feature>
<proteinExistence type="predicted"/>
<evidence type="ECO:0000313" key="3">
    <source>
        <dbReference type="EMBL" id="CAC5399605.1"/>
    </source>
</evidence>
<dbReference type="EMBL" id="CACVKT020006043">
    <property type="protein sequence ID" value="CAC5399605.1"/>
    <property type="molecule type" value="Genomic_DNA"/>
</dbReference>
<name>A0A6J8CUV2_MYTCO</name>
<keyword evidence="2" id="KW-1133">Transmembrane helix</keyword>